<dbReference type="Pfam" id="PF04357">
    <property type="entry name" value="TamB"/>
    <property type="match status" value="1"/>
</dbReference>
<evidence type="ECO:0000259" key="7">
    <source>
        <dbReference type="Pfam" id="PF04357"/>
    </source>
</evidence>
<evidence type="ECO:0000313" key="8">
    <source>
        <dbReference type="EMBL" id="EXI86826.1"/>
    </source>
</evidence>
<comment type="caution">
    <text evidence="8">The sequence shown here is derived from an EMBL/GenBank/DDBJ whole genome shotgun (WGS) entry which is preliminary data.</text>
</comment>
<protein>
    <submittedName>
        <fullName evidence="8">Autotransporter assembly factor TamB</fullName>
    </submittedName>
</protein>
<feature type="region of interest" description="Disordered" evidence="5">
    <location>
        <begin position="1"/>
        <end position="37"/>
    </location>
</feature>
<feature type="region of interest" description="Disordered" evidence="5">
    <location>
        <begin position="1282"/>
        <end position="1303"/>
    </location>
</feature>
<proteinExistence type="predicted"/>
<keyword evidence="2 6" id="KW-0812">Transmembrane</keyword>
<dbReference type="eggNOG" id="COG2911">
    <property type="taxonomic scope" value="Bacteria"/>
</dbReference>
<dbReference type="GO" id="GO:0005886">
    <property type="term" value="C:plasma membrane"/>
    <property type="evidence" value="ECO:0007669"/>
    <property type="project" value="InterPro"/>
</dbReference>
<feature type="domain" description="Translocation and assembly module TamB C-terminal" evidence="7">
    <location>
        <begin position="1015"/>
        <end position="1366"/>
    </location>
</feature>
<dbReference type="PANTHER" id="PTHR36985:SF1">
    <property type="entry name" value="TRANSLOCATION AND ASSEMBLY MODULE SUBUNIT TAMB"/>
    <property type="match status" value="1"/>
</dbReference>
<keyword evidence="4 6" id="KW-0472">Membrane</keyword>
<sequence>MNDEKEPPAAPVASPLDGQAEAPEGAGGDSRAAPPAPSRRSLRWLWISPLAIVLGLFVALAWLLATESGFRVACRALEQLAGGQLTLGEPTGSLQGSLTLPSLHWRDATLDVQLQDLQFDWRPAELLQARLSVSRLAVASLRFASLPSDEPLVVPDSLRLPLAIDVEQLQLGSIEVGDYTHPDGKAAMVVEALALRLSSAGEWHRVTALTANVSGLALSGEASLAADKPYALAAKLRIEGEAAGRALAFDLLADGPLEELSLRGSGEPIDGRTGESFAAEVSARLKPFLAQPIVEIVAKISGVDPAAWSKGAPQAALDLGVDLRPLADAPDVLGGRLTLRNRRPGAADQQSLPVESLHAGLRLSGDELQLADLDLRLSGGGRLRGSGLLRGSELTLRLMATALDARALVSTLRPTKLAGPLRASLGINQQLLELELRDPQFSLDSKIAIKPTEIVVDQLRLSTGDARLVASGRLGLVDAGRFVVKGSLKNFDPSRFAEVPPARLNADFDANGSSRPPLTLALRFQLHDSRFRGQSLTGSGEVDLAGERLRKADVELNAAGNRLTAKGAFGARGDRLTVSISAPRLDPLGVAGDLNGTLLLAGTMKSPEVSADLRSARLAGKDFGEIRGLDLAARLGDGKDGALSGRLQLSGVDLADGNPVAGKVLFEADGVRSAHRLRGQLALPGKRDLRLLLEGGLTTPASGMAWTGALSELSVSSLASKDKPFVRLAGPLPLQVAAARFSAGPADFVGPTWSARLERVFYEGQRWQTAGSLRGLPLVATLAEFPEWFDDSAIGAAKGSGETLRLNAEWDLGNSGDSRASGQRKVAKSSLPTGRLRLWRESGDLSIGVVPLGLTEGVVSLLAKDGRLDAELSLRGKKLGELSGRLSAASSATTLISQQAPWRGQLKMDVPDLAWAARLVGDGWQLGGRLEGAMQLAGTPAKPELGGELRGDGLAVRALDHGMRLERGKLLLQLTGDKPGDVRLLLKELSFESDFQAMPRTLALDPGVAAANLTAKPGRVEASGELHLGNTDGVLTLRADRLGVTQRANQWMLVSGDAKLTLGEKLLDVLGSFKVDAGYWELAKSGTPQLSDDVVIKRKEQKKAKAPAAARLLSLNIDADLGRYFHFRGAGVESRLAGSIKIASEGSGLPRATGSIRTVGGRFDAYGQKLAIERGILNFQGLIDNPGLNIRAIRTNLPVEAGVEVTGTARRPIVRLVSDPVVPDAEKLSWLVLGHASDQEGSGGGGVLLAAAQTLFGGQDGGTLGKLQRSLGIDEFGVSSGSIGGSGRSQTSSIANTSSFGSTNTTTGQIVSVGKRLSSDVLISYEQSLSTAESVVKLTAYLNRNFYVVGRAGSDNALDFFWKYSFGR</sequence>
<dbReference type="Proteomes" id="UP000022141">
    <property type="component" value="Unassembled WGS sequence"/>
</dbReference>
<feature type="compositionally biased region" description="Low complexity" evidence="5">
    <location>
        <begin position="1288"/>
        <end position="1303"/>
    </location>
</feature>
<evidence type="ECO:0000256" key="4">
    <source>
        <dbReference type="ARBA" id="ARBA00023136"/>
    </source>
</evidence>
<evidence type="ECO:0000256" key="6">
    <source>
        <dbReference type="SAM" id="Phobius"/>
    </source>
</evidence>
<reference evidence="8" key="1">
    <citation type="submission" date="2014-02" db="EMBL/GenBank/DDBJ databases">
        <title>Expanding our view of genomic diversity in Candidatus Accumulibacter clades.</title>
        <authorList>
            <person name="Skennerton C.T."/>
            <person name="Barr J.J."/>
            <person name="Slater F.R."/>
            <person name="Bond P.L."/>
            <person name="Tyson G.W."/>
        </authorList>
    </citation>
    <scope>NUCLEOTIDE SEQUENCE [LARGE SCALE GENOMIC DNA]</scope>
</reference>
<dbReference type="PATRIC" id="fig|1454004.3.peg.2997"/>
<evidence type="ECO:0000256" key="1">
    <source>
        <dbReference type="ARBA" id="ARBA00004167"/>
    </source>
</evidence>
<evidence type="ECO:0000256" key="3">
    <source>
        <dbReference type="ARBA" id="ARBA00022989"/>
    </source>
</evidence>
<dbReference type="PANTHER" id="PTHR36985">
    <property type="entry name" value="TRANSLOCATION AND ASSEMBLY MODULE SUBUNIT TAMB"/>
    <property type="match status" value="1"/>
</dbReference>
<organism evidence="8 9">
    <name type="scientific">Accumulibacter regalis</name>
    <dbReference type="NCBI Taxonomy" id="522306"/>
    <lineage>
        <taxon>Bacteria</taxon>
        <taxon>Pseudomonadati</taxon>
        <taxon>Pseudomonadota</taxon>
        <taxon>Betaproteobacteria</taxon>
        <taxon>Candidatus Accumulibacter</taxon>
    </lineage>
</organism>
<keyword evidence="9" id="KW-1185">Reference proteome</keyword>
<gene>
    <name evidence="8" type="primary">tamB</name>
    <name evidence="8" type="ORF">AW11_02904</name>
</gene>
<feature type="transmembrane region" description="Helical" evidence="6">
    <location>
        <begin position="44"/>
        <end position="65"/>
    </location>
</feature>
<dbReference type="EMBL" id="JEMY01000040">
    <property type="protein sequence ID" value="EXI86826.1"/>
    <property type="molecule type" value="Genomic_DNA"/>
</dbReference>
<evidence type="ECO:0000313" key="9">
    <source>
        <dbReference type="Proteomes" id="UP000022141"/>
    </source>
</evidence>
<evidence type="ECO:0000256" key="5">
    <source>
        <dbReference type="SAM" id="MobiDB-lite"/>
    </source>
</evidence>
<dbReference type="InterPro" id="IPR007452">
    <property type="entry name" value="TamB_C"/>
</dbReference>
<accession>A0A011PGV5</accession>
<dbReference type="STRING" id="1454004.AW11_02904"/>
<dbReference type="GO" id="GO:0009306">
    <property type="term" value="P:protein secretion"/>
    <property type="evidence" value="ECO:0007669"/>
    <property type="project" value="InterPro"/>
</dbReference>
<comment type="subcellular location">
    <subcellularLocation>
        <location evidence="1">Membrane</location>
        <topology evidence="1">Single-pass membrane protein</topology>
    </subcellularLocation>
</comment>
<evidence type="ECO:0000256" key="2">
    <source>
        <dbReference type="ARBA" id="ARBA00022692"/>
    </source>
</evidence>
<keyword evidence="3 6" id="KW-1133">Transmembrane helix</keyword>
<name>A0A011PGV5_ACCRE</name>